<dbReference type="Proteomes" id="UP000294593">
    <property type="component" value="Unassembled WGS sequence"/>
</dbReference>
<dbReference type="OrthoDB" id="9810452at2"/>
<name>A0A4R6RA94_9BURK</name>
<reference evidence="1 2" key="1">
    <citation type="submission" date="2019-03" db="EMBL/GenBank/DDBJ databases">
        <title>Genomic Encyclopedia of Type Strains, Phase IV (KMG-IV): sequencing the most valuable type-strain genomes for metagenomic binning, comparative biology and taxonomic classification.</title>
        <authorList>
            <person name="Goeker M."/>
        </authorList>
    </citation>
    <scope>NUCLEOTIDE SEQUENCE [LARGE SCALE GENOMIC DNA]</scope>
    <source>
        <strain evidence="1 2">DSM 11901</strain>
    </source>
</reference>
<evidence type="ECO:0000313" key="1">
    <source>
        <dbReference type="EMBL" id="TDP82874.1"/>
    </source>
</evidence>
<dbReference type="GO" id="GO:0016740">
    <property type="term" value="F:transferase activity"/>
    <property type="evidence" value="ECO:0007669"/>
    <property type="project" value="UniProtKB-KW"/>
</dbReference>
<dbReference type="SUPFAM" id="SSF81593">
    <property type="entry name" value="Nucleotidyltransferase substrate binding subunit/domain"/>
    <property type="match status" value="1"/>
</dbReference>
<organism evidence="1 2">
    <name type="scientific">Aquabacterium commune</name>
    <dbReference type="NCBI Taxonomy" id="70586"/>
    <lineage>
        <taxon>Bacteria</taxon>
        <taxon>Pseudomonadati</taxon>
        <taxon>Pseudomonadota</taxon>
        <taxon>Betaproteobacteria</taxon>
        <taxon>Burkholderiales</taxon>
        <taxon>Aquabacterium</taxon>
    </lineage>
</organism>
<evidence type="ECO:0000313" key="2">
    <source>
        <dbReference type="Proteomes" id="UP000294593"/>
    </source>
</evidence>
<dbReference type="EMBL" id="SNXW01000005">
    <property type="protein sequence ID" value="TDP82874.1"/>
    <property type="molecule type" value="Genomic_DNA"/>
</dbReference>
<proteinExistence type="predicted"/>
<gene>
    <name evidence="1" type="ORF">EV672_10561</name>
</gene>
<keyword evidence="1" id="KW-0808">Transferase</keyword>
<dbReference type="NCBIfam" id="TIGR01987">
    <property type="entry name" value="HI0074"/>
    <property type="match status" value="1"/>
</dbReference>
<dbReference type="AlphaFoldDB" id="A0A4R6RA94"/>
<dbReference type="Gene3D" id="1.20.120.330">
    <property type="entry name" value="Nucleotidyltransferases domain 2"/>
    <property type="match status" value="1"/>
</dbReference>
<keyword evidence="2" id="KW-1185">Reference proteome</keyword>
<sequence>MPIDDRLQLALDHFARAQARLVEVLAQPEDDFMRDALIQRFEFTFEAGWKAAFRWLRARGVDVDEDAYSVIPEAFKRRVITDEGGWGQMRKFRNLTSHTYNEMTAMQVAAFVRADAVRLLQDMLDVLKARADE</sequence>
<protein>
    <submittedName>
        <fullName evidence="1">Nucleotidyltransferase substrate binding protein (TIGR01987 family)</fullName>
    </submittedName>
</protein>
<comment type="caution">
    <text evidence="1">The sequence shown here is derived from an EMBL/GenBank/DDBJ whole genome shotgun (WGS) entry which is preliminary data.</text>
</comment>
<accession>A0A4R6RA94</accession>
<dbReference type="RefSeq" id="WP_133608811.1">
    <property type="nucleotide sequence ID" value="NZ_SNXW01000005.1"/>
</dbReference>
<dbReference type="Pfam" id="PF08780">
    <property type="entry name" value="NTase_sub_bind"/>
    <property type="match status" value="1"/>
</dbReference>
<dbReference type="InterPro" id="IPR010235">
    <property type="entry name" value="HepT"/>
</dbReference>